<sequence length="456" mass="49629">MSRLSTDPPKPHTTVDNVEAQELTYDVAVIGGGASGAYAAARLQQEGIKVVVIEQEDRLGGHVNTYHDPTSNGTYDHGVQVFSNLSVVTDFFGHYDIPLVAAGALGGSSQTVDFASGTVIPTVQNVTALAQGILGYGAEVAKYPTINTKWDIPKPVPEDFTLQLGDFITNYGLQSWAYIAYTYQQGLGNILAQSTLYVLRYFDAQQVQDIAGQAFLVNGLQNNQALYDRVQAELGDNVLLNTKPTKIERKDDSVKITAKCSHNKYQITAKKLLVSTPPTAEKLSFPDLSPDEKAIFGQFNGSYYWNSIVLNSGLPGNTTYTNIAPENPLAIPAVPGLYTINATPFPGVTAPLNGSDRDLPETQVKAEIVAAIKRIRKGLNITVDTEPVFAEFNAHSPFHLTVSNDAIKSGFYDDLEALQGQKNTWYTGGTWNKPATSALWNFTEYEILPKLLAELK</sequence>
<dbReference type="Gene3D" id="3.30.70.1990">
    <property type="match status" value="1"/>
</dbReference>
<name>A0A9Q9AL94_9PEZI</name>
<dbReference type="SUPFAM" id="SSF51905">
    <property type="entry name" value="FAD/NAD(P)-binding domain"/>
    <property type="match status" value="1"/>
</dbReference>
<dbReference type="Gene3D" id="3.50.50.60">
    <property type="entry name" value="FAD/NAD(P)-binding domain"/>
    <property type="match status" value="1"/>
</dbReference>
<reference evidence="2" key="1">
    <citation type="submission" date="2022-06" db="EMBL/GenBank/DDBJ databases">
        <title>Complete genome sequences of two strains of the flax pathogen Septoria linicola.</title>
        <authorList>
            <person name="Lapalu N."/>
            <person name="Simon A."/>
            <person name="Demenou B."/>
            <person name="Paumier D."/>
            <person name="Guillot M.-P."/>
            <person name="Gout L."/>
            <person name="Valade R."/>
        </authorList>
    </citation>
    <scope>NUCLEOTIDE SEQUENCE</scope>
    <source>
        <strain evidence="2">SE15195</strain>
    </source>
</reference>
<dbReference type="Pfam" id="PF01593">
    <property type="entry name" value="Amino_oxidase"/>
    <property type="match status" value="1"/>
</dbReference>
<evidence type="ECO:0000259" key="1">
    <source>
        <dbReference type="Pfam" id="PF01593"/>
    </source>
</evidence>
<dbReference type="InterPro" id="IPR036188">
    <property type="entry name" value="FAD/NAD-bd_sf"/>
</dbReference>
<accession>A0A9Q9AL94</accession>
<evidence type="ECO:0000313" key="2">
    <source>
        <dbReference type="EMBL" id="USW51487.1"/>
    </source>
</evidence>
<dbReference type="EMBL" id="CP099420">
    <property type="protein sequence ID" value="USW51487.1"/>
    <property type="molecule type" value="Genomic_DNA"/>
</dbReference>
<dbReference type="PANTHER" id="PTHR42923">
    <property type="entry name" value="PROTOPORPHYRINOGEN OXIDASE"/>
    <property type="match status" value="1"/>
</dbReference>
<dbReference type="GO" id="GO:0016491">
    <property type="term" value="F:oxidoreductase activity"/>
    <property type="evidence" value="ECO:0007669"/>
    <property type="project" value="InterPro"/>
</dbReference>
<organism evidence="2 3">
    <name type="scientific">Septoria linicola</name>
    <dbReference type="NCBI Taxonomy" id="215465"/>
    <lineage>
        <taxon>Eukaryota</taxon>
        <taxon>Fungi</taxon>
        <taxon>Dikarya</taxon>
        <taxon>Ascomycota</taxon>
        <taxon>Pezizomycotina</taxon>
        <taxon>Dothideomycetes</taxon>
        <taxon>Dothideomycetidae</taxon>
        <taxon>Mycosphaerellales</taxon>
        <taxon>Mycosphaerellaceae</taxon>
        <taxon>Septoria</taxon>
    </lineage>
</organism>
<dbReference type="InterPro" id="IPR002937">
    <property type="entry name" value="Amino_oxidase"/>
</dbReference>
<evidence type="ECO:0000313" key="3">
    <source>
        <dbReference type="Proteomes" id="UP001056384"/>
    </source>
</evidence>
<keyword evidence="3" id="KW-1185">Reference proteome</keyword>
<feature type="domain" description="Amine oxidase" evidence="1">
    <location>
        <begin position="36"/>
        <end position="292"/>
    </location>
</feature>
<dbReference type="Proteomes" id="UP001056384">
    <property type="component" value="Chromosome 3"/>
</dbReference>
<dbReference type="Gene3D" id="1.10.405.20">
    <property type="match status" value="1"/>
</dbReference>
<gene>
    <name evidence="2" type="ORF">Slin15195_G048060</name>
</gene>
<protein>
    <submittedName>
        <fullName evidence="2">FAD/NAD(P)-binding domain superfamily</fullName>
    </submittedName>
</protein>
<proteinExistence type="predicted"/>
<dbReference type="PANTHER" id="PTHR42923:SF26">
    <property type="entry name" value="FMN REDUCTASE LOT6, PUTATIVE (AFU_ORTHOLOGUE AFUA_7G06600)-RELATED"/>
    <property type="match status" value="1"/>
</dbReference>
<dbReference type="AlphaFoldDB" id="A0A9Q9AL94"/>
<dbReference type="OrthoDB" id="68575at2759"/>
<dbReference type="InterPro" id="IPR050464">
    <property type="entry name" value="Zeta_carotene_desat/Oxidored"/>
</dbReference>